<dbReference type="Proteomes" id="UP000242188">
    <property type="component" value="Unassembled WGS sequence"/>
</dbReference>
<evidence type="ECO:0000313" key="2">
    <source>
        <dbReference type="Proteomes" id="UP000242188"/>
    </source>
</evidence>
<proteinExistence type="predicted"/>
<name>A0A210QQF0_MIZYE</name>
<dbReference type="AlphaFoldDB" id="A0A210QQF0"/>
<keyword evidence="2" id="KW-1185">Reference proteome</keyword>
<accession>A0A210QQF0</accession>
<sequence>MDRVTKGRLDMALSAGALFVQKVSVSAWDPDFTCIPKNSGSTLAQKVYNDAGWPIIAHRSFHNPNNRSVLFDPYDIMQLNPKGTVRVKARGANRACVFTYDHTNVGNETEDN</sequence>
<evidence type="ECO:0000313" key="1">
    <source>
        <dbReference type="EMBL" id="OWF50950.1"/>
    </source>
</evidence>
<comment type="caution">
    <text evidence="1">The sequence shown here is derived from an EMBL/GenBank/DDBJ whole genome shotgun (WGS) entry which is preliminary data.</text>
</comment>
<reference evidence="1 2" key="1">
    <citation type="journal article" date="2017" name="Nat. Ecol. Evol.">
        <title>Scallop genome provides insights into evolution of bilaterian karyotype and development.</title>
        <authorList>
            <person name="Wang S."/>
            <person name="Zhang J."/>
            <person name="Jiao W."/>
            <person name="Li J."/>
            <person name="Xun X."/>
            <person name="Sun Y."/>
            <person name="Guo X."/>
            <person name="Huan P."/>
            <person name="Dong B."/>
            <person name="Zhang L."/>
            <person name="Hu X."/>
            <person name="Sun X."/>
            <person name="Wang J."/>
            <person name="Zhao C."/>
            <person name="Wang Y."/>
            <person name="Wang D."/>
            <person name="Huang X."/>
            <person name="Wang R."/>
            <person name="Lv J."/>
            <person name="Li Y."/>
            <person name="Zhang Z."/>
            <person name="Liu B."/>
            <person name="Lu W."/>
            <person name="Hui Y."/>
            <person name="Liang J."/>
            <person name="Zhou Z."/>
            <person name="Hou R."/>
            <person name="Li X."/>
            <person name="Liu Y."/>
            <person name="Li H."/>
            <person name="Ning X."/>
            <person name="Lin Y."/>
            <person name="Zhao L."/>
            <person name="Xing Q."/>
            <person name="Dou J."/>
            <person name="Li Y."/>
            <person name="Mao J."/>
            <person name="Guo H."/>
            <person name="Dou H."/>
            <person name="Li T."/>
            <person name="Mu C."/>
            <person name="Jiang W."/>
            <person name="Fu Q."/>
            <person name="Fu X."/>
            <person name="Miao Y."/>
            <person name="Liu J."/>
            <person name="Yu Q."/>
            <person name="Li R."/>
            <person name="Liao H."/>
            <person name="Li X."/>
            <person name="Kong Y."/>
            <person name="Jiang Z."/>
            <person name="Chourrout D."/>
            <person name="Li R."/>
            <person name="Bao Z."/>
        </authorList>
    </citation>
    <scope>NUCLEOTIDE SEQUENCE [LARGE SCALE GENOMIC DNA]</scope>
    <source>
        <strain evidence="1 2">PY_sf001</strain>
    </source>
</reference>
<protein>
    <submittedName>
        <fullName evidence="1">Uncharacterized protein</fullName>
    </submittedName>
</protein>
<gene>
    <name evidence="1" type="ORF">KP79_PYT25644</name>
</gene>
<organism evidence="1 2">
    <name type="scientific">Mizuhopecten yessoensis</name>
    <name type="common">Japanese scallop</name>
    <name type="synonym">Patinopecten yessoensis</name>
    <dbReference type="NCBI Taxonomy" id="6573"/>
    <lineage>
        <taxon>Eukaryota</taxon>
        <taxon>Metazoa</taxon>
        <taxon>Spiralia</taxon>
        <taxon>Lophotrochozoa</taxon>
        <taxon>Mollusca</taxon>
        <taxon>Bivalvia</taxon>
        <taxon>Autobranchia</taxon>
        <taxon>Pteriomorphia</taxon>
        <taxon>Pectinida</taxon>
        <taxon>Pectinoidea</taxon>
        <taxon>Pectinidae</taxon>
        <taxon>Mizuhopecten</taxon>
    </lineage>
</organism>
<dbReference type="EMBL" id="NEDP02002412">
    <property type="protein sequence ID" value="OWF50950.1"/>
    <property type="molecule type" value="Genomic_DNA"/>
</dbReference>
<dbReference type="OrthoDB" id="6145673at2759"/>